<dbReference type="CDD" id="cd24133">
    <property type="entry name" value="ASKHA_NBD_TsaD_bac"/>
    <property type="match status" value="1"/>
</dbReference>
<dbReference type="PANTHER" id="PTHR11735">
    <property type="entry name" value="TRNA N6-ADENOSINE THREONYLCARBAMOYLTRANSFERASE"/>
    <property type="match status" value="1"/>
</dbReference>
<comment type="function">
    <text evidence="8">Required for the formation of a threonylcarbamoyl group on adenosine at position 37 (t(6)A37) in tRNAs that read codons beginning with adenine. Is involved in the transfer of the threonylcarbamoyl moiety of threonylcarbamoyl-AMP (TC-AMP) to the N6 group of A37, together with TsaE and TsaB. TsaD likely plays a direct catalytic role in this reaction.</text>
</comment>
<dbReference type="InterPro" id="IPR022450">
    <property type="entry name" value="TsaD"/>
</dbReference>
<dbReference type="Proteomes" id="UP000050277">
    <property type="component" value="Unassembled WGS sequence"/>
</dbReference>
<evidence type="ECO:0000256" key="2">
    <source>
        <dbReference type="ARBA" id="ARBA00022679"/>
    </source>
</evidence>
<dbReference type="STRING" id="70996.SE18_06870"/>
<dbReference type="PANTHER" id="PTHR11735:SF6">
    <property type="entry name" value="TRNA N6-ADENOSINE THREONYLCARBAMOYLTRANSFERASE, MITOCHONDRIAL"/>
    <property type="match status" value="1"/>
</dbReference>
<evidence type="ECO:0000313" key="10">
    <source>
        <dbReference type="EMBL" id="KPL90330.1"/>
    </source>
</evidence>
<keyword evidence="2 8" id="KW-0808">Transferase</keyword>
<name>A0A0N8GSV2_9CHLR</name>
<evidence type="ECO:0000256" key="3">
    <source>
        <dbReference type="ARBA" id="ARBA00022694"/>
    </source>
</evidence>
<keyword evidence="5 8" id="KW-0408">Iron</keyword>
<evidence type="ECO:0000256" key="6">
    <source>
        <dbReference type="ARBA" id="ARBA00023315"/>
    </source>
</evidence>
<evidence type="ECO:0000256" key="7">
    <source>
        <dbReference type="ARBA" id="ARBA00048117"/>
    </source>
</evidence>
<comment type="caution">
    <text evidence="10">The sequence shown here is derived from an EMBL/GenBank/DDBJ whole genome shotgun (WGS) entry which is preliminary data.</text>
</comment>
<dbReference type="RefSeq" id="WP_054533691.1">
    <property type="nucleotide sequence ID" value="NZ_LGKP01000012.1"/>
</dbReference>
<dbReference type="HAMAP" id="MF_01445">
    <property type="entry name" value="TsaD"/>
    <property type="match status" value="1"/>
</dbReference>
<dbReference type="EMBL" id="LGKP01000012">
    <property type="protein sequence ID" value="KPL90330.1"/>
    <property type="molecule type" value="Genomic_DNA"/>
</dbReference>
<feature type="binding site" evidence="8">
    <location>
        <begin position="148"/>
        <end position="152"/>
    </location>
    <ligand>
        <name>substrate</name>
    </ligand>
</feature>
<dbReference type="GO" id="GO:0005737">
    <property type="term" value="C:cytoplasm"/>
    <property type="evidence" value="ECO:0007669"/>
    <property type="project" value="UniProtKB-SubCell"/>
</dbReference>
<dbReference type="PRINTS" id="PR00789">
    <property type="entry name" value="OSIALOPTASE"/>
</dbReference>
<dbReference type="InterPro" id="IPR017861">
    <property type="entry name" value="KAE1/TsaD"/>
</dbReference>
<dbReference type="SUPFAM" id="SSF53067">
    <property type="entry name" value="Actin-like ATPase domain"/>
    <property type="match status" value="2"/>
</dbReference>
<feature type="binding site" evidence="8">
    <location>
        <position position="322"/>
    </location>
    <ligand>
        <name>Fe cation</name>
        <dbReference type="ChEBI" id="CHEBI:24875"/>
    </ligand>
</feature>
<protein>
    <recommendedName>
        <fullName evidence="8">tRNA N6-adenosine threonylcarbamoyltransferase</fullName>
        <ecNumber evidence="8">2.3.1.234</ecNumber>
    </recommendedName>
    <alternativeName>
        <fullName evidence="8">N6-L-threonylcarbamoyladenine synthase</fullName>
        <shortName evidence="8">t(6)A synthase</shortName>
    </alternativeName>
    <alternativeName>
        <fullName evidence="8">t(6)A37 threonylcarbamoyladenosine biosynthesis protein TsaD</fullName>
    </alternativeName>
    <alternativeName>
        <fullName evidence="8">tRNA threonylcarbamoyladenosine biosynthesis protein TsaD</fullName>
    </alternativeName>
</protein>
<comment type="similarity">
    <text evidence="8">Belongs to the KAE1 / TsaD family.</text>
</comment>
<dbReference type="Pfam" id="PF00814">
    <property type="entry name" value="TsaD"/>
    <property type="match status" value="1"/>
</dbReference>
<dbReference type="NCBIfam" id="TIGR00329">
    <property type="entry name" value="gcp_kae1"/>
    <property type="match status" value="1"/>
</dbReference>
<dbReference type="GO" id="GO:0061711">
    <property type="term" value="F:tRNA N(6)-L-threonylcarbamoyladenine synthase activity"/>
    <property type="evidence" value="ECO:0007669"/>
    <property type="project" value="UniProtKB-EC"/>
</dbReference>
<evidence type="ECO:0000256" key="4">
    <source>
        <dbReference type="ARBA" id="ARBA00022723"/>
    </source>
</evidence>
<feature type="domain" description="Gcp-like" evidence="9">
    <location>
        <begin position="31"/>
        <end position="328"/>
    </location>
</feature>
<reference evidence="10 11" key="1">
    <citation type="submission" date="2015-07" db="EMBL/GenBank/DDBJ databases">
        <title>Whole genome sequence of Herpetosiphon geysericola DSM 7119.</title>
        <authorList>
            <person name="Hemp J."/>
            <person name="Ward L.M."/>
            <person name="Pace L.A."/>
            <person name="Fischer W.W."/>
        </authorList>
    </citation>
    <scope>NUCLEOTIDE SEQUENCE [LARGE SCALE GENOMIC DNA]</scope>
    <source>
        <strain evidence="10 11">DSM 7119</strain>
    </source>
</reference>
<dbReference type="FunFam" id="3.30.420.40:FF:000040">
    <property type="entry name" value="tRNA N6-adenosine threonylcarbamoyltransferase"/>
    <property type="match status" value="1"/>
</dbReference>
<keyword evidence="6 8" id="KW-0012">Acyltransferase</keyword>
<keyword evidence="3 8" id="KW-0819">tRNA processing</keyword>
<dbReference type="InterPro" id="IPR043129">
    <property type="entry name" value="ATPase_NBD"/>
</dbReference>
<dbReference type="GO" id="GO:0002949">
    <property type="term" value="P:tRNA threonylcarbamoyladenosine modification"/>
    <property type="evidence" value="ECO:0007669"/>
    <property type="project" value="UniProtKB-UniRule"/>
</dbReference>
<evidence type="ECO:0000256" key="8">
    <source>
        <dbReference type="HAMAP-Rule" id="MF_01445"/>
    </source>
</evidence>
<dbReference type="InterPro" id="IPR000905">
    <property type="entry name" value="Gcp-like_dom"/>
</dbReference>
<accession>A0A0N8GSV2</accession>
<evidence type="ECO:0000259" key="9">
    <source>
        <dbReference type="Pfam" id="PF00814"/>
    </source>
</evidence>
<evidence type="ECO:0000256" key="1">
    <source>
        <dbReference type="ARBA" id="ARBA00022490"/>
    </source>
</evidence>
<keyword evidence="1 8" id="KW-0963">Cytoplasm</keyword>
<dbReference type="NCBIfam" id="TIGR03723">
    <property type="entry name" value="T6A_TsaD_YgjD"/>
    <property type="match status" value="1"/>
</dbReference>
<feature type="binding site" evidence="8">
    <location>
        <position position="181"/>
    </location>
    <ligand>
        <name>substrate</name>
    </ligand>
</feature>
<dbReference type="EC" id="2.3.1.234" evidence="8"/>
<dbReference type="FunFam" id="3.30.420.40:FF:000012">
    <property type="entry name" value="tRNA N6-adenosine threonylcarbamoyltransferase"/>
    <property type="match status" value="1"/>
</dbReference>
<feature type="binding site" evidence="8">
    <location>
        <position position="123"/>
    </location>
    <ligand>
        <name>Fe cation</name>
        <dbReference type="ChEBI" id="CHEBI:24875"/>
    </ligand>
</feature>
<feature type="binding site" evidence="8">
    <location>
        <position position="119"/>
    </location>
    <ligand>
        <name>Fe cation</name>
        <dbReference type="ChEBI" id="CHEBI:24875"/>
    </ligand>
</feature>
<evidence type="ECO:0000256" key="5">
    <source>
        <dbReference type="ARBA" id="ARBA00023004"/>
    </source>
</evidence>
<proteinExistence type="inferred from homology"/>
<evidence type="ECO:0000313" key="11">
    <source>
        <dbReference type="Proteomes" id="UP000050277"/>
    </source>
</evidence>
<gene>
    <name evidence="8" type="primary">tsaD</name>
    <name evidence="10" type="ORF">SE18_06870</name>
</gene>
<dbReference type="Gene3D" id="3.30.420.40">
    <property type="match status" value="2"/>
</dbReference>
<organism evidence="10 11">
    <name type="scientific">Herpetosiphon geysericola</name>
    <dbReference type="NCBI Taxonomy" id="70996"/>
    <lineage>
        <taxon>Bacteria</taxon>
        <taxon>Bacillati</taxon>
        <taxon>Chloroflexota</taxon>
        <taxon>Chloroflexia</taxon>
        <taxon>Herpetosiphonales</taxon>
        <taxon>Herpetosiphonaceae</taxon>
        <taxon>Herpetosiphon</taxon>
    </lineage>
</organism>
<dbReference type="GO" id="GO:0005506">
    <property type="term" value="F:iron ion binding"/>
    <property type="evidence" value="ECO:0007669"/>
    <property type="project" value="UniProtKB-UniRule"/>
</dbReference>
<dbReference type="OrthoDB" id="9806197at2"/>
<feature type="binding site" evidence="8">
    <location>
        <position position="198"/>
    </location>
    <ligand>
        <name>substrate</name>
    </ligand>
</feature>
<keyword evidence="11" id="KW-1185">Reference proteome</keyword>
<feature type="binding site" evidence="8">
    <location>
        <position position="296"/>
    </location>
    <ligand>
        <name>substrate</name>
    </ligand>
</feature>
<comment type="catalytic activity">
    <reaction evidence="7 8">
        <text>L-threonylcarbamoyladenylate + adenosine(37) in tRNA = N(6)-L-threonylcarbamoyladenosine(37) in tRNA + AMP + H(+)</text>
        <dbReference type="Rhea" id="RHEA:37059"/>
        <dbReference type="Rhea" id="RHEA-COMP:10162"/>
        <dbReference type="Rhea" id="RHEA-COMP:10163"/>
        <dbReference type="ChEBI" id="CHEBI:15378"/>
        <dbReference type="ChEBI" id="CHEBI:73682"/>
        <dbReference type="ChEBI" id="CHEBI:74411"/>
        <dbReference type="ChEBI" id="CHEBI:74418"/>
        <dbReference type="ChEBI" id="CHEBI:456215"/>
        <dbReference type="EC" id="2.3.1.234"/>
    </reaction>
</comment>
<keyword evidence="4 8" id="KW-0479">Metal-binding</keyword>
<comment type="cofactor">
    <cofactor evidence="8">
        <name>Fe(2+)</name>
        <dbReference type="ChEBI" id="CHEBI:29033"/>
    </cofactor>
    <text evidence="8">Binds 1 Fe(2+) ion per subunit.</text>
</comment>
<feature type="binding site" evidence="8">
    <location>
        <position position="194"/>
    </location>
    <ligand>
        <name>substrate</name>
    </ligand>
</feature>
<dbReference type="AlphaFoldDB" id="A0A0N8GSV2"/>
<dbReference type="PATRIC" id="fig|70996.4.peg.4729"/>
<sequence>MSHQLPPGFTILAIETSCDETAAAVIRDGREIVANSVASQIDIHQRYGGVVPEVASRQHILTITPVINTVLAQVPGGWSAINAIATTYGPGLAGALLTGINTAKAIAWSRNLPFIGVNHLEGHIYASWLHTAKELAYQAPEFPCVALIVSGGHTALVLLNDHGDYRLLGQTRDDAVGEAFDKVARIMGLGYPGGPQMEKVARGVNPGALKLPRAWLRGTYDWSFSGLKTAVLNVVNDRLGERMEKVKLAEVDPAFTAQLAAAFQDSAVDVLVQKTVAAAREYKAKTIILAGGVAANTALRERLSATAKPIPVAYPPIWLCTDNAAMIGAAAYYRYQAGLQQDWSLDATPSLKLI</sequence>
<comment type="subcellular location">
    <subcellularLocation>
        <location evidence="8">Cytoplasm</location>
    </subcellularLocation>
</comment>